<protein>
    <submittedName>
        <fullName evidence="1">Uncharacterized protein</fullName>
    </submittedName>
</protein>
<sequence length="328" mass="38665">MADFHDKESSQDMKGECTVEISSYLNALYLEKASPIVIYLYITTMIKDINESLYNILLGYIDSTPEYKKSIEVLSCLRTKDVFFPIFSEKASLAFCNIRFFYQQFSNYNNEEINHCDVIDYLFQTRGILYVVQNKINSDEIYRAIHTLVYGIKVALIAPYESKNSMCIMPISMLDFIELVCFMSFLFRYKVQSAGKSVTNELIDYRRKWISIFTSGSDKTIMAFTSVLKTRVHLTQNRMIQTADISYEKFKEESDEIYNYIKNKKVRQSNKKKKKSKSTESQTDIKLYDSDSHYVDKGCFYFYGYKNINVKYFYQDVNIFYDYKEPDS</sequence>
<organism evidence="1">
    <name type="scientific">Acipenser iridovirus-European</name>
    <dbReference type="NCBI Taxonomy" id="1851774"/>
    <lineage>
        <taxon>Viruses</taxon>
        <taxon>Varidnaviria</taxon>
        <taxon>Bamfordvirae</taxon>
        <taxon>Nucleocytoviricota</taxon>
        <taxon>Megaviricetes</taxon>
        <taxon>Pimascovirales</taxon>
        <taxon>Pimascovirales incertae sedis</taxon>
        <taxon>Iridoviridae</taxon>
    </lineage>
</organism>
<accession>A0A345WEF5</accession>
<evidence type="ECO:0000313" key="1">
    <source>
        <dbReference type="EMBL" id="AXJ91441.1"/>
    </source>
</evidence>
<dbReference type="EMBL" id="MG817074">
    <property type="protein sequence ID" value="AXJ91441.1"/>
    <property type="molecule type" value="Genomic_DNA"/>
</dbReference>
<proteinExistence type="predicted"/>
<reference evidence="1" key="1">
    <citation type="journal article" date="2018" name="Arch. Virol.">
        <title>Acipenser iridovirus-European encodes a replication factor C (RFC) sub-unit.</title>
        <authorList>
            <person name="Pallandre L."/>
            <person name="Lesne M."/>
            <person name="de Boisseson C."/>
            <person name="Briand F.X."/>
            <person name="Charrier A."/>
            <person name="Waltzek T."/>
            <person name="Daniel P."/>
            <person name="Tragnan A."/>
            <person name="Debeuf B."/>
            <person name="Chesneau V."/>
            <person name="Bigarre L."/>
        </authorList>
    </citation>
    <scope>NUCLEOTIDE SEQUENCE</scope>
    <source>
        <strain evidence="1">L16/261</strain>
    </source>
</reference>
<name>A0A345WEF5_9VIRU</name>